<dbReference type="Proteomes" id="UP001198901">
    <property type="component" value="Unassembled WGS sequence"/>
</dbReference>
<gene>
    <name evidence="2" type="ORF">LBU54_01125</name>
</gene>
<keyword evidence="3" id="KW-1185">Reference proteome</keyword>
<sequence length="271" mass="30099">MKFLLSLFSVVLLADSCNSEKNPMESKRTDQNSLYGNYIVTYLGTKVIESKTLKISFSKTNEVKGFGGCNSFFGSFALDESKITFGNIASSKKFCGKEISTTERHFLTALNQTKELALTDNALSLSADNNVLLKAVKIDEEKDTMEKMTVLKPIVIYKTISRGSFEYIKISGTKVSLSTDKDLKSFSDYNCAEKAQNELHELLNQIDLNSLNKLKAPTDKRLFDGAPIATLTILKNKAEFTTPGFDHGYPPDEIKALVNKVLSIKENATKK</sequence>
<feature type="domain" description="DUF306" evidence="1">
    <location>
        <begin position="41"/>
        <end position="133"/>
    </location>
</feature>
<dbReference type="Gene3D" id="2.40.128.270">
    <property type="match status" value="1"/>
</dbReference>
<dbReference type="InterPro" id="IPR005184">
    <property type="entry name" value="DUF306_Meta_HslJ"/>
</dbReference>
<dbReference type="InterPro" id="IPR053147">
    <property type="entry name" value="Hsp_HslJ-like"/>
</dbReference>
<dbReference type="EMBL" id="JAIUJR010000001">
    <property type="protein sequence ID" value="MCA0131168.1"/>
    <property type="molecule type" value="Genomic_DNA"/>
</dbReference>
<proteinExistence type="predicted"/>
<dbReference type="PANTHER" id="PTHR35535:SF1">
    <property type="entry name" value="HEAT SHOCK PROTEIN HSLJ"/>
    <property type="match status" value="1"/>
</dbReference>
<organism evidence="2 3">
    <name type="scientific">Winogradskyella alexanderae</name>
    <dbReference type="NCBI Taxonomy" id="2877123"/>
    <lineage>
        <taxon>Bacteria</taxon>
        <taxon>Pseudomonadati</taxon>
        <taxon>Bacteroidota</taxon>
        <taxon>Flavobacteriia</taxon>
        <taxon>Flavobacteriales</taxon>
        <taxon>Flavobacteriaceae</taxon>
        <taxon>Winogradskyella</taxon>
    </lineage>
</organism>
<comment type="caution">
    <text evidence="2">The sequence shown here is derived from an EMBL/GenBank/DDBJ whole genome shotgun (WGS) entry which is preliminary data.</text>
</comment>
<reference evidence="3" key="1">
    <citation type="submission" date="2023-07" db="EMBL/GenBank/DDBJ databases">
        <authorList>
            <person name="Yue Y."/>
        </authorList>
    </citation>
    <scope>NUCLEOTIDE SEQUENCE [LARGE SCALE GENOMIC DNA]</scope>
    <source>
        <strain evidence="3">D23</strain>
    </source>
</reference>
<name>A0ABS7XNX3_9FLAO</name>
<dbReference type="InterPro" id="IPR038670">
    <property type="entry name" value="HslJ-like_sf"/>
</dbReference>
<accession>A0ABS7XNX3</accession>
<evidence type="ECO:0000313" key="2">
    <source>
        <dbReference type="EMBL" id="MCA0131168.1"/>
    </source>
</evidence>
<protein>
    <submittedName>
        <fullName evidence="2">META domain-containing protein</fullName>
    </submittedName>
</protein>
<evidence type="ECO:0000313" key="3">
    <source>
        <dbReference type="Proteomes" id="UP001198901"/>
    </source>
</evidence>
<dbReference type="Pfam" id="PF03724">
    <property type="entry name" value="META"/>
    <property type="match status" value="1"/>
</dbReference>
<dbReference type="PANTHER" id="PTHR35535">
    <property type="entry name" value="HEAT SHOCK PROTEIN HSLJ"/>
    <property type="match status" value="1"/>
</dbReference>
<evidence type="ECO:0000259" key="1">
    <source>
        <dbReference type="Pfam" id="PF03724"/>
    </source>
</evidence>
<dbReference type="RefSeq" id="WP_224524305.1">
    <property type="nucleotide sequence ID" value="NZ_JAIUJR010000001.1"/>
</dbReference>